<reference evidence="1 2" key="1">
    <citation type="journal article" date="2011" name="J. Bacteriol.">
        <title>Genome sequence of the plant-pathogenic bacterium Dickeya dadantii 3937.</title>
        <authorList>
            <person name="Glasner J.D."/>
            <person name="Yang C.H."/>
            <person name="Reverchon S."/>
            <person name="Hugouvieux-Cotte-Pattat N."/>
            <person name="Condemine G."/>
            <person name="Bohin J.P."/>
            <person name="Van Gijsegem F."/>
            <person name="Yang S."/>
            <person name="Franza T."/>
            <person name="Expert D."/>
            <person name="Plunkett G. III"/>
            <person name="San Francisco M.J."/>
            <person name="Charkowski A.O."/>
            <person name="Py B."/>
            <person name="Bell K."/>
            <person name="Rauscher L."/>
            <person name="Rodriguez-Palenzuela P."/>
            <person name="Toussaint A."/>
            <person name="Holeva M.C."/>
            <person name="He S.Y."/>
            <person name="Douet V."/>
            <person name="Boccara M."/>
            <person name="Blanco C."/>
            <person name="Toth I."/>
            <person name="Anderson B.D."/>
            <person name="Biehl B.S."/>
            <person name="Mau B."/>
            <person name="Flynn S.M."/>
            <person name="Barras F."/>
            <person name="Lindeberg M."/>
            <person name="Birch P.R."/>
            <person name="Tsuyumu S."/>
            <person name="Shi X."/>
            <person name="Hibbing M."/>
            <person name="Yap M.N."/>
            <person name="Carpentier M."/>
            <person name="Dassa E."/>
            <person name="Umehara M."/>
            <person name="Kim J.F."/>
            <person name="Rusch M."/>
            <person name="Soni P."/>
            <person name="Mayhew G.F."/>
            <person name="Fouts D.E."/>
            <person name="Gill S.R."/>
            <person name="Blattner F.R."/>
            <person name="Keen N.T."/>
            <person name="Perna N.T."/>
        </authorList>
    </citation>
    <scope>NUCLEOTIDE SEQUENCE [LARGE SCALE GENOMIC DNA]</scope>
    <source>
        <strain evidence="1 2">3937</strain>
    </source>
</reference>
<keyword evidence="2" id="KW-1185">Reference proteome</keyword>
<dbReference type="Proteomes" id="UP000006859">
    <property type="component" value="Chromosome"/>
</dbReference>
<dbReference type="STRING" id="198628.Dda3937_03224"/>
<evidence type="ECO:0000313" key="2">
    <source>
        <dbReference type="Proteomes" id="UP000006859"/>
    </source>
</evidence>
<proteinExistence type="predicted"/>
<dbReference type="AlphaFoldDB" id="E0SME0"/>
<dbReference type="EMBL" id="CP002038">
    <property type="protein sequence ID" value="ADN00579.1"/>
    <property type="molecule type" value="Genomic_DNA"/>
</dbReference>
<gene>
    <name evidence="1" type="ordered locus">Dda3937_03224</name>
</gene>
<accession>E0SME0</accession>
<organism evidence="1 2">
    <name type="scientific">Dickeya dadantii (strain 3937)</name>
    <name type="common">Erwinia chrysanthemi (strain 3937)</name>
    <dbReference type="NCBI Taxonomy" id="198628"/>
    <lineage>
        <taxon>Bacteria</taxon>
        <taxon>Pseudomonadati</taxon>
        <taxon>Pseudomonadota</taxon>
        <taxon>Gammaproteobacteria</taxon>
        <taxon>Enterobacterales</taxon>
        <taxon>Pectobacteriaceae</taxon>
        <taxon>Dickeya</taxon>
    </lineage>
</organism>
<protein>
    <submittedName>
        <fullName evidence="1">Uncharacterized protein</fullName>
    </submittedName>
</protein>
<name>E0SME0_DICD3</name>
<sequence>MCLSYAVVNRVSARFFYVDKPPEILFNPEYLGIFIAGCFVEDIIQPDRNFLFRHIIWYHHLVQRRILSFIQVDAKYQPLLLVSFYSNNPTKHVVNQHGYSFWI</sequence>
<dbReference type="KEGG" id="ddd:Dda3937_03224"/>
<dbReference type="HOGENOM" id="CLU_2259289_0_0_6"/>
<evidence type="ECO:0000313" key="1">
    <source>
        <dbReference type="EMBL" id="ADN00579.1"/>
    </source>
</evidence>